<feature type="binding site" evidence="11">
    <location>
        <position position="147"/>
    </location>
    <ligand>
        <name>substrate</name>
    </ligand>
</feature>
<comment type="caution">
    <text evidence="14">The sequence shown here is derived from an EMBL/GenBank/DDBJ whole genome shotgun (WGS) entry which is preliminary data.</text>
</comment>
<gene>
    <name evidence="14" type="primary">pgmB</name>
    <name evidence="14" type="ORF">F8153_14065</name>
</gene>
<dbReference type="InterPro" id="IPR036412">
    <property type="entry name" value="HAD-like_sf"/>
</dbReference>
<feature type="binding site" evidence="12">
    <location>
        <position position="10"/>
    </location>
    <ligand>
        <name>Mg(2+)</name>
        <dbReference type="ChEBI" id="CHEBI:18420"/>
    </ligand>
</feature>
<dbReference type="PANTHER" id="PTHR46193">
    <property type="entry name" value="6-PHOSPHOGLUCONATE PHOSPHATASE"/>
    <property type="match status" value="1"/>
</dbReference>
<dbReference type="EMBL" id="WBZB01000054">
    <property type="protein sequence ID" value="KAB3526228.1"/>
    <property type="molecule type" value="Genomic_DNA"/>
</dbReference>
<evidence type="ECO:0000256" key="8">
    <source>
        <dbReference type="ARBA" id="ARBA00044968"/>
    </source>
</evidence>
<dbReference type="InterPro" id="IPR010972">
    <property type="entry name" value="Beta-PGM"/>
</dbReference>
<dbReference type="PANTHER" id="PTHR46193:SF18">
    <property type="entry name" value="HEXITOL PHOSPHATASE B"/>
    <property type="match status" value="1"/>
</dbReference>
<dbReference type="NCBIfam" id="TIGR01990">
    <property type="entry name" value="bPGM"/>
    <property type="match status" value="1"/>
</dbReference>
<dbReference type="GO" id="GO:0000287">
    <property type="term" value="F:magnesium ion binding"/>
    <property type="evidence" value="ECO:0007669"/>
    <property type="project" value="InterPro"/>
</dbReference>
<dbReference type="AlphaFoldDB" id="A0A833HLM1"/>
<dbReference type="SFLD" id="SFLDG01129">
    <property type="entry name" value="C1.5:_HAD__Beta-PGM__Phosphata"/>
    <property type="match status" value="1"/>
</dbReference>
<evidence type="ECO:0000256" key="9">
    <source>
        <dbReference type="ARBA" id="ARBA00044991"/>
    </source>
</evidence>
<dbReference type="InterPro" id="IPR006439">
    <property type="entry name" value="HAD-SF_hydro_IA"/>
</dbReference>
<feature type="binding site" evidence="11">
    <location>
        <position position="53"/>
    </location>
    <ligand>
        <name>substrate</name>
    </ligand>
</feature>
<sequence length="217" mass="24357">MKSYRYALFDMDGVIVDTAKYHYEAWRRLAEGLGFEFTMADNERLKGVSRMRSLEILLEVGNVKNLPSDRLEELCRMKNSWYIDYISKVDKREILKGTVETLTLLRRNGIKIALATASKNSQIILERLELKDLFDAIIDGNLVERPKPDPEVFLKAAEALGGNPDECVVFEDAYAGIEAAKKAGMYAVGIGDNSNLIGADMVIPGLCETDQILQLFN</sequence>
<evidence type="ECO:0000256" key="6">
    <source>
        <dbReference type="ARBA" id="ARBA00023277"/>
    </source>
</evidence>
<comment type="catalytic activity">
    <reaction evidence="7">
        <text>beta-D-glucose 1-phosphate = beta-D-glucose 6-phosphate</text>
        <dbReference type="Rhea" id="RHEA:20113"/>
        <dbReference type="ChEBI" id="CHEBI:57684"/>
        <dbReference type="ChEBI" id="CHEBI:58247"/>
        <dbReference type="EC" id="5.4.2.6"/>
    </reaction>
</comment>
<feature type="binding site" evidence="12">
    <location>
        <position position="12"/>
    </location>
    <ligand>
        <name>Mg(2+)</name>
        <dbReference type="ChEBI" id="CHEBI:18420"/>
    </ligand>
</feature>
<proteinExistence type="inferred from homology"/>
<evidence type="ECO:0000256" key="1">
    <source>
        <dbReference type="ARBA" id="ARBA00006171"/>
    </source>
</evidence>
<evidence type="ECO:0000256" key="12">
    <source>
        <dbReference type="PIRSR" id="PIRSR610972-3"/>
    </source>
</evidence>
<evidence type="ECO:0000256" key="5">
    <source>
        <dbReference type="ARBA" id="ARBA00023235"/>
    </source>
</evidence>
<evidence type="ECO:0000313" key="14">
    <source>
        <dbReference type="EMBL" id="KAB3526228.1"/>
    </source>
</evidence>
<protein>
    <recommendedName>
        <fullName evidence="9">Beta-phosphoglucomutase</fullName>
        <ecNumber evidence="8">5.4.2.6</ecNumber>
    </recommendedName>
</protein>
<keyword evidence="6" id="KW-0119">Carbohydrate metabolism</keyword>
<accession>A0A833HLM1</accession>
<dbReference type="CDD" id="cd02598">
    <property type="entry name" value="HAD_BPGM"/>
    <property type="match status" value="1"/>
</dbReference>
<dbReference type="InterPro" id="IPR023214">
    <property type="entry name" value="HAD_sf"/>
</dbReference>
<feature type="binding site" evidence="11">
    <location>
        <begin position="116"/>
        <end position="120"/>
    </location>
    <ligand>
        <name>substrate</name>
    </ligand>
</feature>
<dbReference type="GO" id="GO:0008801">
    <property type="term" value="F:beta-phosphoglucomutase activity"/>
    <property type="evidence" value="ECO:0007669"/>
    <property type="project" value="UniProtKB-EC"/>
</dbReference>
<keyword evidence="3 12" id="KW-0479">Metal-binding</keyword>
<feature type="binding site" evidence="11">
    <location>
        <begin position="10"/>
        <end position="12"/>
    </location>
    <ligand>
        <name>substrate</name>
    </ligand>
</feature>
<dbReference type="Pfam" id="PF00702">
    <property type="entry name" value="Hydrolase"/>
    <property type="match status" value="1"/>
</dbReference>
<feature type="active site" description="Proton donor/acceptor" evidence="10">
    <location>
        <position position="12"/>
    </location>
</feature>
<keyword evidence="5 14" id="KW-0413">Isomerase</keyword>
<feature type="binding site" evidence="11">
    <location>
        <position position="26"/>
    </location>
    <ligand>
        <name>substrate</name>
    </ligand>
</feature>
<feature type="site" description="Important for catalytic activity and assists the phosphoryl transfer reaction to Asp8 by balancing charge and orienting the reacting groups" evidence="13">
    <location>
        <position position="147"/>
    </location>
</feature>
<feature type="binding site" evidence="12">
    <location>
        <position position="171"/>
    </location>
    <ligand>
        <name>Mg(2+)</name>
        <dbReference type="ChEBI" id="CHEBI:18420"/>
    </ligand>
</feature>
<dbReference type="Gene3D" id="3.40.50.1000">
    <property type="entry name" value="HAD superfamily/HAD-like"/>
    <property type="match status" value="1"/>
</dbReference>
<dbReference type="Gene3D" id="1.10.150.240">
    <property type="entry name" value="Putative phosphatase, domain 2"/>
    <property type="match status" value="1"/>
</dbReference>
<dbReference type="GO" id="GO:0005975">
    <property type="term" value="P:carbohydrate metabolic process"/>
    <property type="evidence" value="ECO:0007669"/>
    <property type="project" value="InterPro"/>
</dbReference>
<keyword evidence="2" id="KW-0597">Phosphoprotein</keyword>
<evidence type="ECO:0000256" key="10">
    <source>
        <dbReference type="PIRSR" id="PIRSR610972-1"/>
    </source>
</evidence>
<feature type="binding site" evidence="11">
    <location>
        <begin position="45"/>
        <end position="50"/>
    </location>
    <ligand>
        <name>substrate</name>
    </ligand>
</feature>
<dbReference type="RefSeq" id="WP_151866991.1">
    <property type="nucleotide sequence ID" value="NZ_WBZB01000054.1"/>
</dbReference>
<feature type="active site" description="Proton donor/acceptor" evidence="10">
    <location>
        <position position="10"/>
    </location>
</feature>
<evidence type="ECO:0000256" key="13">
    <source>
        <dbReference type="PIRSR" id="PIRSR610972-4"/>
    </source>
</evidence>
<keyword evidence="15" id="KW-1185">Reference proteome</keyword>
<evidence type="ECO:0000256" key="3">
    <source>
        <dbReference type="ARBA" id="ARBA00022723"/>
    </source>
</evidence>
<dbReference type="NCBIfam" id="TIGR01509">
    <property type="entry name" value="HAD-SF-IA-v3"/>
    <property type="match status" value="1"/>
</dbReference>
<dbReference type="EC" id="5.4.2.6" evidence="8"/>
<evidence type="ECO:0000313" key="15">
    <source>
        <dbReference type="Proteomes" id="UP000465601"/>
    </source>
</evidence>
<feature type="binding site" evidence="11">
    <location>
        <position position="78"/>
    </location>
    <ligand>
        <name>substrate</name>
    </ligand>
</feature>
<evidence type="ECO:0000256" key="7">
    <source>
        <dbReference type="ARBA" id="ARBA00044926"/>
    </source>
</evidence>
<reference evidence="14 15" key="1">
    <citation type="submission" date="2019-10" db="EMBL/GenBank/DDBJ databases">
        <title>Alkaliphilus serpentinus sp. nov. and Alkaliphilus pronyensis sp. nov., two novel anaerobic alkaliphilic species isolated from the serpentinized-hosted hydrothermal field of the Prony Bay (New Caledonia).</title>
        <authorList>
            <person name="Postec A."/>
        </authorList>
    </citation>
    <scope>NUCLEOTIDE SEQUENCE [LARGE SCALE GENOMIC DNA]</scope>
    <source>
        <strain evidence="14 15">LacT</strain>
    </source>
</reference>
<dbReference type="NCBIfam" id="TIGR02009">
    <property type="entry name" value="PGMB-YQAB-SF"/>
    <property type="match status" value="1"/>
</dbReference>
<dbReference type="SFLD" id="SFLDG01135">
    <property type="entry name" value="C1.5.6:_HAD__Beta-PGM__Phospha"/>
    <property type="match status" value="1"/>
</dbReference>
<comment type="similarity">
    <text evidence="1">Belongs to the HAD-like hydrolase superfamily. CbbY/CbbZ/Gph/YieH family.</text>
</comment>
<organism evidence="14 15">
    <name type="scientific">Alkaliphilus serpentinus</name>
    <dbReference type="NCBI Taxonomy" id="1482731"/>
    <lineage>
        <taxon>Bacteria</taxon>
        <taxon>Bacillati</taxon>
        <taxon>Bacillota</taxon>
        <taxon>Clostridia</taxon>
        <taxon>Peptostreptococcales</taxon>
        <taxon>Natronincolaceae</taxon>
        <taxon>Alkaliphilus</taxon>
    </lineage>
</organism>
<name>A0A833HLM1_9FIRM</name>
<dbReference type="PRINTS" id="PR00413">
    <property type="entry name" value="HADHALOGNASE"/>
</dbReference>
<dbReference type="SFLD" id="SFLDS00003">
    <property type="entry name" value="Haloacid_Dehalogenase"/>
    <property type="match status" value="1"/>
</dbReference>
<feature type="binding site" evidence="12">
    <location>
        <position position="172"/>
    </location>
    <ligand>
        <name>Mg(2+)</name>
        <dbReference type="ChEBI" id="CHEBI:18420"/>
    </ligand>
</feature>
<dbReference type="InterPro" id="IPR051600">
    <property type="entry name" value="Beta-PGM-like"/>
</dbReference>
<dbReference type="InterPro" id="IPR010976">
    <property type="entry name" value="B-phosphoglucomutase_hydrolase"/>
</dbReference>
<keyword evidence="4 12" id="KW-0460">Magnesium</keyword>
<dbReference type="OrthoDB" id="9797743at2"/>
<comment type="cofactor">
    <cofactor evidence="12">
        <name>Mg(2+)</name>
        <dbReference type="ChEBI" id="CHEBI:18420"/>
    </cofactor>
    <text evidence="12">Binds 2 magnesium ions per subunit.</text>
</comment>
<evidence type="ECO:0000256" key="4">
    <source>
        <dbReference type="ARBA" id="ARBA00022842"/>
    </source>
</evidence>
<dbReference type="Proteomes" id="UP000465601">
    <property type="component" value="Unassembled WGS sequence"/>
</dbReference>
<dbReference type="InterPro" id="IPR023198">
    <property type="entry name" value="PGP-like_dom2"/>
</dbReference>
<evidence type="ECO:0000256" key="11">
    <source>
        <dbReference type="PIRSR" id="PIRSR610972-2"/>
    </source>
</evidence>
<dbReference type="SUPFAM" id="SSF56784">
    <property type="entry name" value="HAD-like"/>
    <property type="match status" value="1"/>
</dbReference>
<evidence type="ECO:0000256" key="2">
    <source>
        <dbReference type="ARBA" id="ARBA00022553"/>
    </source>
</evidence>